<dbReference type="InterPro" id="IPR006145">
    <property type="entry name" value="PsdUridine_synth_RsuA/RluA"/>
</dbReference>
<dbReference type="GO" id="GO:0120159">
    <property type="term" value="F:rRNA pseudouridine synthase activity"/>
    <property type="evidence" value="ECO:0007669"/>
    <property type="project" value="UniProtKB-ARBA"/>
</dbReference>
<dbReference type="Gene3D" id="3.10.290.10">
    <property type="entry name" value="RNA-binding S4 domain"/>
    <property type="match status" value="1"/>
</dbReference>
<evidence type="ECO:0000259" key="6">
    <source>
        <dbReference type="SMART" id="SM00363"/>
    </source>
</evidence>
<keyword evidence="4" id="KW-0694">RNA-binding</keyword>
<comment type="catalytic activity">
    <reaction evidence="5">
        <text>a uridine in RNA = a pseudouridine in RNA</text>
        <dbReference type="Rhea" id="RHEA:48348"/>
        <dbReference type="Rhea" id="RHEA-COMP:12068"/>
        <dbReference type="Rhea" id="RHEA-COMP:12069"/>
        <dbReference type="ChEBI" id="CHEBI:65314"/>
        <dbReference type="ChEBI" id="CHEBI:65315"/>
    </reaction>
</comment>
<dbReference type="KEGG" id="fya:KMW28_15735"/>
<name>A0AAX1N4Y5_9BACT</name>
<dbReference type="InterPro" id="IPR006225">
    <property type="entry name" value="PsdUridine_synth_RluC/D"/>
</dbReference>
<dbReference type="GO" id="GO:0003723">
    <property type="term" value="F:RNA binding"/>
    <property type="evidence" value="ECO:0007669"/>
    <property type="project" value="UniProtKB-KW"/>
</dbReference>
<evidence type="ECO:0000256" key="5">
    <source>
        <dbReference type="RuleBase" id="RU362028"/>
    </source>
</evidence>
<dbReference type="CDD" id="cd02869">
    <property type="entry name" value="PseudoU_synth_RluA_like"/>
    <property type="match status" value="1"/>
</dbReference>
<reference evidence="7 8" key="1">
    <citation type="submission" date="2021-05" db="EMBL/GenBank/DDBJ databases">
        <title>Comparative genomic studies on the polysaccharide-degrading batcterial strains of the Flammeovirga genus.</title>
        <authorList>
            <person name="Zewei F."/>
            <person name="Zheng Z."/>
            <person name="Yu L."/>
            <person name="Ruyue G."/>
            <person name="Yanhong M."/>
            <person name="Yuanyuan C."/>
            <person name="Jingyan G."/>
            <person name="Wenjun H."/>
        </authorList>
    </citation>
    <scope>NUCLEOTIDE SEQUENCE [LARGE SCALE GENOMIC DNA]</scope>
    <source>
        <strain evidence="7 8">NBRC:100898</strain>
    </source>
</reference>
<dbReference type="InterPro" id="IPR002942">
    <property type="entry name" value="S4_RNA-bd"/>
</dbReference>
<dbReference type="AlphaFoldDB" id="A0AAX1N4Y5"/>
<keyword evidence="2 5" id="KW-0413">Isomerase</keyword>
<dbReference type="SUPFAM" id="SSF55174">
    <property type="entry name" value="Alpha-L RNA-binding motif"/>
    <property type="match status" value="1"/>
</dbReference>
<evidence type="ECO:0000256" key="2">
    <source>
        <dbReference type="ARBA" id="ARBA00023235"/>
    </source>
</evidence>
<accession>A0AAX1N4Y5</accession>
<sequence>MSSSKHLHASFDIPEGGQTMRLDHFLSIKLPNKSRNVIQKHIKSQMVLVNDKKSKSSYQLKPFDKVEWFESFRKLEELIPYDYDLDILEENESFIVVNKPANMSMHPGLGVYKETLQNALQHHYNVTNQTEALVKDCLVQRLDKDTSGIVVIPKTIQAREHLGDQFKGKSTKRIYHAIVWGTPDPLEGTIKKFIGRNPMDEMSIEVSEDEAFGKMAITNYKTIKSYKDFSVVECELETGRTHQIRVHMQYIGHPLVGDKRYEKMQYTGNSQLQNTIGRHCLHARLLHFDHPVTLERMMYEIGWPEDLNELIK</sequence>
<dbReference type="NCBIfam" id="TIGR00005">
    <property type="entry name" value="rluA_subfam"/>
    <property type="match status" value="1"/>
</dbReference>
<evidence type="ECO:0000256" key="3">
    <source>
        <dbReference type="PIRSR" id="PIRSR606225-1"/>
    </source>
</evidence>
<gene>
    <name evidence="7" type="ORF">KMW28_15735</name>
</gene>
<dbReference type="InterPro" id="IPR050188">
    <property type="entry name" value="RluA_PseudoU_synthase"/>
</dbReference>
<protein>
    <recommendedName>
        <fullName evidence="5">Pseudouridine synthase</fullName>
        <ecNumber evidence="5">5.4.99.-</ecNumber>
    </recommendedName>
</protein>
<evidence type="ECO:0000313" key="7">
    <source>
        <dbReference type="EMBL" id="QWG01102.1"/>
    </source>
</evidence>
<dbReference type="Proteomes" id="UP000678679">
    <property type="component" value="Chromosome 1"/>
</dbReference>
<keyword evidence="8" id="KW-1185">Reference proteome</keyword>
<dbReference type="EC" id="5.4.99.-" evidence="5"/>
<evidence type="ECO:0000256" key="1">
    <source>
        <dbReference type="ARBA" id="ARBA00010876"/>
    </source>
</evidence>
<dbReference type="InterPro" id="IPR020103">
    <property type="entry name" value="PsdUridine_synth_cat_dom_sf"/>
</dbReference>
<dbReference type="Pfam" id="PF01479">
    <property type="entry name" value="S4"/>
    <property type="match status" value="1"/>
</dbReference>
<feature type="domain" description="RNA-binding S4" evidence="6">
    <location>
        <begin position="20"/>
        <end position="79"/>
    </location>
</feature>
<dbReference type="RefSeq" id="WP_169662663.1">
    <property type="nucleotide sequence ID" value="NZ_CP076132.1"/>
</dbReference>
<dbReference type="Pfam" id="PF00849">
    <property type="entry name" value="PseudoU_synth_2"/>
    <property type="match status" value="1"/>
</dbReference>
<dbReference type="GO" id="GO:0000455">
    <property type="term" value="P:enzyme-directed rRNA pseudouridine synthesis"/>
    <property type="evidence" value="ECO:0007669"/>
    <property type="project" value="UniProtKB-ARBA"/>
</dbReference>
<proteinExistence type="inferred from homology"/>
<comment type="similarity">
    <text evidence="1 5">Belongs to the pseudouridine synthase RluA family.</text>
</comment>
<dbReference type="Gene3D" id="3.30.2350.10">
    <property type="entry name" value="Pseudouridine synthase"/>
    <property type="match status" value="1"/>
</dbReference>
<evidence type="ECO:0000313" key="8">
    <source>
        <dbReference type="Proteomes" id="UP000678679"/>
    </source>
</evidence>
<feature type="active site" evidence="3">
    <location>
        <position position="143"/>
    </location>
</feature>
<dbReference type="EMBL" id="CP076132">
    <property type="protein sequence ID" value="QWG01102.1"/>
    <property type="molecule type" value="Genomic_DNA"/>
</dbReference>
<dbReference type="InterPro" id="IPR036986">
    <property type="entry name" value="S4_RNA-bd_sf"/>
</dbReference>
<comment type="function">
    <text evidence="5">Responsible for synthesis of pseudouridine from uracil.</text>
</comment>
<organism evidence="7 8">
    <name type="scientific">Flammeovirga yaeyamensis</name>
    <dbReference type="NCBI Taxonomy" id="367791"/>
    <lineage>
        <taxon>Bacteria</taxon>
        <taxon>Pseudomonadati</taxon>
        <taxon>Bacteroidota</taxon>
        <taxon>Cytophagia</taxon>
        <taxon>Cytophagales</taxon>
        <taxon>Flammeovirgaceae</taxon>
        <taxon>Flammeovirga</taxon>
    </lineage>
</organism>
<evidence type="ECO:0000256" key="4">
    <source>
        <dbReference type="PROSITE-ProRule" id="PRU00182"/>
    </source>
</evidence>
<dbReference type="SMART" id="SM00363">
    <property type="entry name" value="S4"/>
    <property type="match status" value="1"/>
</dbReference>
<dbReference type="PANTHER" id="PTHR21600">
    <property type="entry name" value="MITOCHONDRIAL RNA PSEUDOURIDINE SYNTHASE"/>
    <property type="match status" value="1"/>
</dbReference>
<dbReference type="PROSITE" id="PS50889">
    <property type="entry name" value="S4"/>
    <property type="match status" value="1"/>
</dbReference>
<dbReference type="CDD" id="cd00165">
    <property type="entry name" value="S4"/>
    <property type="match status" value="1"/>
</dbReference>
<dbReference type="PANTHER" id="PTHR21600:SF44">
    <property type="entry name" value="RIBOSOMAL LARGE SUBUNIT PSEUDOURIDINE SYNTHASE D"/>
    <property type="match status" value="1"/>
</dbReference>
<dbReference type="SUPFAM" id="SSF55120">
    <property type="entry name" value="Pseudouridine synthase"/>
    <property type="match status" value="1"/>
</dbReference>